<dbReference type="Proteomes" id="UP000244913">
    <property type="component" value="Unassembled WGS sequence"/>
</dbReference>
<gene>
    <name evidence="1" type="ORF">DDF65_00285</name>
</gene>
<protein>
    <submittedName>
        <fullName evidence="1">Uncharacterized protein</fullName>
    </submittedName>
</protein>
<dbReference type="PROSITE" id="PS51257">
    <property type="entry name" value="PROKAR_LIPOPROTEIN"/>
    <property type="match status" value="1"/>
</dbReference>
<proteinExistence type="predicted"/>
<dbReference type="RefSeq" id="WP_116563654.1">
    <property type="nucleotide sequence ID" value="NZ_QDKP01000003.1"/>
</dbReference>
<dbReference type="EMBL" id="QDKP01000003">
    <property type="protein sequence ID" value="PVM89588.1"/>
    <property type="molecule type" value="Genomic_DNA"/>
</dbReference>
<organism evidence="1 2">
    <name type="scientific">Caulobacter radicis</name>
    <dbReference type="NCBI Taxonomy" id="2172650"/>
    <lineage>
        <taxon>Bacteria</taxon>
        <taxon>Pseudomonadati</taxon>
        <taxon>Pseudomonadota</taxon>
        <taxon>Alphaproteobacteria</taxon>
        <taxon>Caulobacterales</taxon>
        <taxon>Caulobacteraceae</taxon>
        <taxon>Caulobacter</taxon>
    </lineage>
</organism>
<keyword evidence="2" id="KW-1185">Reference proteome</keyword>
<evidence type="ECO:0000313" key="2">
    <source>
        <dbReference type="Proteomes" id="UP000244913"/>
    </source>
</evidence>
<comment type="caution">
    <text evidence="1">The sequence shown here is derived from an EMBL/GenBank/DDBJ whole genome shotgun (WGS) entry which is preliminary data.</text>
</comment>
<evidence type="ECO:0000313" key="1">
    <source>
        <dbReference type="EMBL" id="PVM89588.1"/>
    </source>
</evidence>
<name>A0A2T9K0S1_9CAUL</name>
<reference evidence="1 2" key="1">
    <citation type="submission" date="2018-04" db="EMBL/GenBank/DDBJ databases">
        <title>The genome sequence of Caulobacter sp. 736.</title>
        <authorList>
            <person name="Gao J."/>
            <person name="Sun J."/>
        </authorList>
    </citation>
    <scope>NUCLEOTIDE SEQUENCE [LARGE SCALE GENOMIC DNA]</scope>
    <source>
        <strain evidence="1 2">736</strain>
    </source>
</reference>
<sequence length="65" mass="7115">MAVRANRWLVLFLVLAACLPIVLDITILHVAVPSFTSALEPGRALTGKNHPRFADLGSFFRISPL</sequence>
<dbReference type="AlphaFoldDB" id="A0A2T9K0S1"/>
<accession>A0A2T9K0S1</accession>